<evidence type="ECO:0000313" key="3">
    <source>
        <dbReference type="Proteomes" id="UP000000845"/>
    </source>
</evidence>
<feature type="compositionally biased region" description="Basic and acidic residues" evidence="1">
    <location>
        <begin position="54"/>
        <end position="63"/>
    </location>
</feature>
<dbReference type="RefSeq" id="WP_012862271.1">
    <property type="nucleotide sequence ID" value="NC_013517.1"/>
</dbReference>
<reference evidence="3" key="1">
    <citation type="submission" date="2009-09" db="EMBL/GenBank/DDBJ databases">
        <title>The complete chromosome of Sebaldella termitidis ATCC 33386.</title>
        <authorList>
            <consortium name="US DOE Joint Genome Institute (JGI-PGF)"/>
            <person name="Lucas S."/>
            <person name="Copeland A."/>
            <person name="Lapidus A."/>
            <person name="Glavina del Rio T."/>
            <person name="Dalin E."/>
            <person name="Tice H."/>
            <person name="Bruce D."/>
            <person name="Goodwin L."/>
            <person name="Pitluck S."/>
            <person name="Kyrpides N."/>
            <person name="Mavromatis K."/>
            <person name="Ivanova N."/>
            <person name="Mikhailova N."/>
            <person name="Sims D."/>
            <person name="Meincke L."/>
            <person name="Brettin T."/>
            <person name="Detter J.C."/>
            <person name="Han C."/>
            <person name="Larimer F."/>
            <person name="Land M."/>
            <person name="Hauser L."/>
            <person name="Markowitz V."/>
            <person name="Cheng J.F."/>
            <person name="Hugenholtz P."/>
            <person name="Woyke T."/>
            <person name="Wu D."/>
            <person name="Eisen J.A."/>
        </authorList>
    </citation>
    <scope>NUCLEOTIDE SEQUENCE [LARGE SCALE GENOMIC DNA]</scope>
    <source>
        <strain evidence="3">ATCC 33386 / NCTC 11300</strain>
    </source>
</reference>
<evidence type="ECO:0000256" key="1">
    <source>
        <dbReference type="SAM" id="MobiDB-lite"/>
    </source>
</evidence>
<gene>
    <name evidence="2" type="ordered locus">Sterm_2833</name>
</gene>
<proteinExistence type="predicted"/>
<name>D1AN73_SEBTE</name>
<dbReference type="AlphaFoldDB" id="D1AN73"/>
<accession>D1AN73</accession>
<protein>
    <submittedName>
        <fullName evidence="2">Uncharacterized protein</fullName>
    </submittedName>
</protein>
<evidence type="ECO:0000313" key="2">
    <source>
        <dbReference type="EMBL" id="ACZ09677.1"/>
    </source>
</evidence>
<sequence length="73" mass="8372">MKYKISSKKEELIIIPQTGRKIEIKKGNNSIELSDLELERTKKVIKDRQLEIEIAENSKKEEGEQNGSQSQDG</sequence>
<feature type="region of interest" description="Disordered" evidence="1">
    <location>
        <begin position="54"/>
        <end position="73"/>
    </location>
</feature>
<dbReference type="KEGG" id="str:Sterm_2833"/>
<dbReference type="Proteomes" id="UP000000845">
    <property type="component" value="Chromosome"/>
</dbReference>
<reference evidence="2 3" key="2">
    <citation type="journal article" date="2010" name="Stand. Genomic Sci.">
        <title>Complete genome sequence of Sebaldella termitidis type strain (NCTC 11300).</title>
        <authorList>
            <person name="Harmon-Smith M."/>
            <person name="Celia L."/>
            <person name="Chertkov O."/>
            <person name="Lapidus A."/>
            <person name="Copeland A."/>
            <person name="Glavina Del Rio T."/>
            <person name="Nolan M."/>
            <person name="Lucas S."/>
            <person name="Tice H."/>
            <person name="Cheng J.F."/>
            <person name="Han C."/>
            <person name="Detter J.C."/>
            <person name="Bruce D."/>
            <person name="Goodwin L."/>
            <person name="Pitluck S."/>
            <person name="Pati A."/>
            <person name="Liolios K."/>
            <person name="Ivanova N."/>
            <person name="Mavromatis K."/>
            <person name="Mikhailova N."/>
            <person name="Chen A."/>
            <person name="Palaniappan K."/>
            <person name="Land M."/>
            <person name="Hauser L."/>
            <person name="Chang Y.J."/>
            <person name="Jeffries C.D."/>
            <person name="Brettin T."/>
            <person name="Goker M."/>
            <person name="Beck B."/>
            <person name="Bristow J."/>
            <person name="Eisen J.A."/>
            <person name="Markowitz V."/>
            <person name="Hugenholtz P."/>
            <person name="Kyrpides N.C."/>
            <person name="Klenk H.P."/>
            <person name="Chen F."/>
        </authorList>
    </citation>
    <scope>NUCLEOTIDE SEQUENCE [LARGE SCALE GENOMIC DNA]</scope>
    <source>
        <strain evidence="3">ATCC 33386 / NCTC 11300</strain>
    </source>
</reference>
<organism evidence="2 3">
    <name type="scientific">Sebaldella termitidis (strain ATCC 33386 / NCTC 11300)</name>
    <dbReference type="NCBI Taxonomy" id="526218"/>
    <lineage>
        <taxon>Bacteria</taxon>
        <taxon>Fusobacteriati</taxon>
        <taxon>Fusobacteriota</taxon>
        <taxon>Fusobacteriia</taxon>
        <taxon>Fusobacteriales</taxon>
        <taxon>Leptotrichiaceae</taxon>
        <taxon>Sebaldella</taxon>
    </lineage>
</organism>
<dbReference type="HOGENOM" id="CLU_2702718_0_0_0"/>
<dbReference type="STRING" id="526218.Sterm_2833"/>
<dbReference type="EMBL" id="CP001739">
    <property type="protein sequence ID" value="ACZ09677.1"/>
    <property type="molecule type" value="Genomic_DNA"/>
</dbReference>
<keyword evidence="3" id="KW-1185">Reference proteome</keyword>